<dbReference type="GeneID" id="55656356"/>
<feature type="domain" description="Erythromycin biosynthesis protein CIII-like N-terminal" evidence="6">
    <location>
        <begin position="22"/>
        <end position="258"/>
    </location>
</feature>
<evidence type="ECO:0000256" key="3">
    <source>
        <dbReference type="ARBA" id="ARBA00022679"/>
    </source>
</evidence>
<evidence type="ECO:0000256" key="2">
    <source>
        <dbReference type="ARBA" id="ARBA00022676"/>
    </source>
</evidence>
<dbReference type="GO" id="GO:0016758">
    <property type="term" value="F:hexosyltransferase activity"/>
    <property type="evidence" value="ECO:0007669"/>
    <property type="project" value="UniProtKB-ARBA"/>
</dbReference>
<evidence type="ECO:0000259" key="5">
    <source>
        <dbReference type="Pfam" id="PF06722"/>
    </source>
</evidence>
<dbReference type="Proteomes" id="UP000244201">
    <property type="component" value="Chromosome"/>
</dbReference>
<dbReference type="InterPro" id="IPR010610">
    <property type="entry name" value="EryCIII-like_C"/>
</dbReference>
<evidence type="ECO:0000313" key="8">
    <source>
        <dbReference type="Proteomes" id="UP000244201"/>
    </source>
</evidence>
<dbReference type="RefSeq" id="WP_108148790.1">
    <property type="nucleotide sequence ID" value="NZ_CP026304.1"/>
</dbReference>
<dbReference type="AlphaFoldDB" id="A0A2R4T1U9"/>
<dbReference type="SUPFAM" id="SSF53756">
    <property type="entry name" value="UDP-Glycosyltransferase/glycogen phosphorylase"/>
    <property type="match status" value="1"/>
</dbReference>
<dbReference type="InterPro" id="IPR002213">
    <property type="entry name" value="UDP_glucos_trans"/>
</dbReference>
<evidence type="ECO:0000313" key="7">
    <source>
        <dbReference type="EMBL" id="AVZ73113.1"/>
    </source>
</evidence>
<accession>A0A2R4T1U9</accession>
<dbReference type="GO" id="GO:0017000">
    <property type="term" value="P:antibiotic biosynthetic process"/>
    <property type="evidence" value="ECO:0007669"/>
    <property type="project" value="UniProtKB-KW"/>
</dbReference>
<dbReference type="InterPro" id="IPR050426">
    <property type="entry name" value="Glycosyltransferase_28"/>
</dbReference>
<dbReference type="KEGG" id="slk:SLUN_13885"/>
<dbReference type="CDD" id="cd03784">
    <property type="entry name" value="GT1_Gtf-like"/>
    <property type="match status" value="1"/>
</dbReference>
<dbReference type="FunFam" id="3.40.50.2000:FF:000072">
    <property type="entry name" value="Glycosyl transferase"/>
    <property type="match status" value="1"/>
</dbReference>
<dbReference type="Pfam" id="PF06722">
    <property type="entry name" value="EryCIII-like_C"/>
    <property type="match status" value="1"/>
</dbReference>
<sequence length="475" mass="51181">MRVLFTTTPDKSLFQQMVPLAWALRTAGHEVRVACQPSFADTVTQAGLTAVPVGNERSVWRLPQLTPEHTEAERDGLGFPYNAAERAPEDLDWTTMLEGYQRVVGRWHKSDNFPVTADLVAFSRAWQPDLILWEPLCYAGAIAAKACGAAHARLLWSIDVLGLTRARFLDLKRQQPQSEQADPLADWLGGYARKYGGEFSEDMTTGQFSIDQFPSSLRMTAPGHRYIPMRYVPYGGPVSVPAWLREPPTKPRVALTLGIAATNRFAGHVANVPDILDSLADLDIEVVATLAQSEQDKLTRIPDNVRVVSYVPLHALVQTCDAVINHAGPGTFLTTAISAVPQVAVPWDFDEPELARRAAAQGSVVALRADRATGEAVREALLKVLCEPGYRTAAAQLGAQFHALPTPNELVVRLEELTEKYRTPESAGFPSSVGADLLSLAGAGLPSGAGLPESEAAGFAEAEGADFVPAAGVGS</sequence>
<organism evidence="7 8">
    <name type="scientific">Streptomyces lunaelactis</name>
    <dbReference type="NCBI Taxonomy" id="1535768"/>
    <lineage>
        <taxon>Bacteria</taxon>
        <taxon>Bacillati</taxon>
        <taxon>Actinomycetota</taxon>
        <taxon>Actinomycetes</taxon>
        <taxon>Kitasatosporales</taxon>
        <taxon>Streptomycetaceae</taxon>
        <taxon>Streptomyces</taxon>
    </lineage>
</organism>
<evidence type="ECO:0000256" key="1">
    <source>
        <dbReference type="ARBA" id="ARBA00006962"/>
    </source>
</evidence>
<comment type="similarity">
    <text evidence="1">Belongs to the glycosyltransferase 28 family.</text>
</comment>
<name>A0A2R4T1U9_9ACTN</name>
<dbReference type="OrthoDB" id="3863369at2"/>
<protein>
    <submittedName>
        <fullName evidence="7">Glycosyl transferase</fullName>
    </submittedName>
</protein>
<dbReference type="PANTHER" id="PTHR48050">
    <property type="entry name" value="STEROL 3-BETA-GLUCOSYLTRANSFERASE"/>
    <property type="match status" value="1"/>
</dbReference>
<keyword evidence="2" id="KW-0328">Glycosyltransferase</keyword>
<dbReference type="Gene3D" id="3.40.50.2000">
    <property type="entry name" value="Glycogen Phosphorylase B"/>
    <property type="match status" value="2"/>
</dbReference>
<dbReference type="InterPro" id="IPR048284">
    <property type="entry name" value="EryCIII-like_N"/>
</dbReference>
<reference evidence="7 8" key="1">
    <citation type="submission" date="2018-01" db="EMBL/GenBank/DDBJ databases">
        <title>Complete genome sequence of Streptomyces lunaelactis MM109T, a Ferroverdin A producer isolated from cave moonmilk deposits.</title>
        <authorList>
            <person name="Naome A."/>
            <person name="Martinet L."/>
            <person name="Maciejewska M."/>
            <person name="Anderssen S."/>
            <person name="Adam D."/>
            <person name="Tenconi E."/>
            <person name="Deflandre B."/>
            <person name="Arguelles-Arias A."/>
            <person name="Calusinska M."/>
            <person name="Copieters W."/>
            <person name="Karim L."/>
            <person name="Hanikenne M."/>
            <person name="Baurain D."/>
            <person name="van Wezel G."/>
            <person name="Smargiasso N."/>
            <person name="de Pauw E."/>
            <person name="Delfosse P."/>
            <person name="Rigali S."/>
        </authorList>
    </citation>
    <scope>NUCLEOTIDE SEQUENCE [LARGE SCALE GENOMIC DNA]</scope>
    <source>
        <strain evidence="7 8">MM109</strain>
    </source>
</reference>
<dbReference type="EMBL" id="CP026304">
    <property type="protein sequence ID" value="AVZ73113.1"/>
    <property type="molecule type" value="Genomic_DNA"/>
</dbReference>
<evidence type="ECO:0000259" key="6">
    <source>
        <dbReference type="Pfam" id="PF21036"/>
    </source>
</evidence>
<gene>
    <name evidence="7" type="ORF">SLUN_13885</name>
</gene>
<keyword evidence="4" id="KW-0045">Antibiotic biosynthesis</keyword>
<keyword evidence="3 7" id="KW-0808">Transferase</keyword>
<dbReference type="InterPro" id="IPR030953">
    <property type="entry name" value="Glycosyl_450act"/>
</dbReference>
<dbReference type="PANTHER" id="PTHR48050:SF13">
    <property type="entry name" value="STEROL 3-BETA-GLUCOSYLTRANSFERASE UGT80A2"/>
    <property type="match status" value="1"/>
</dbReference>
<evidence type="ECO:0000256" key="4">
    <source>
        <dbReference type="ARBA" id="ARBA00023194"/>
    </source>
</evidence>
<keyword evidence="8" id="KW-1185">Reference proteome</keyword>
<dbReference type="GO" id="GO:0008194">
    <property type="term" value="F:UDP-glycosyltransferase activity"/>
    <property type="evidence" value="ECO:0007669"/>
    <property type="project" value="InterPro"/>
</dbReference>
<feature type="domain" description="Erythromycin biosynthesis protein CIII-like C-terminal" evidence="5">
    <location>
        <begin position="275"/>
        <end position="417"/>
    </location>
</feature>
<proteinExistence type="inferred from homology"/>
<dbReference type="NCBIfam" id="TIGR04516">
    <property type="entry name" value="glycosyl_450act"/>
    <property type="match status" value="1"/>
</dbReference>
<dbReference type="Pfam" id="PF21036">
    <property type="entry name" value="EryCIII-like_N"/>
    <property type="match status" value="1"/>
</dbReference>